<sequence length="208" mass="23158">MAYGNYNDEFAGILAAQLNLHFMKIPLVIWLLLCSIAPAFCQASWTFRLGFVLTDKQGQSLSVEDISSGKYQVFIGGGGTTSDREGLFYAEGLSLFYAIGSSTWPGVSIGLVNGQDSTIVETPIGSERLVLMNWPTEPGIYSLNEQDLADVNKSKSILLYPTKFHQGNRALFSLTVLNWNTFRSTHDVDRLTWKKAFMHSNKALKPHR</sequence>
<name>A0ABT9ABB2_9BACT</name>
<accession>A0ABT9ABB2</accession>
<dbReference type="RefSeq" id="WP_305011815.1">
    <property type="nucleotide sequence ID" value="NZ_JAUQSX010000005.1"/>
</dbReference>
<comment type="caution">
    <text evidence="2">The sequence shown here is derived from an EMBL/GenBank/DDBJ whole genome shotgun (WGS) entry which is preliminary data.</text>
</comment>
<evidence type="ECO:0000313" key="2">
    <source>
        <dbReference type="EMBL" id="MDO7847137.1"/>
    </source>
</evidence>
<evidence type="ECO:0000256" key="1">
    <source>
        <dbReference type="SAM" id="Phobius"/>
    </source>
</evidence>
<gene>
    <name evidence="2" type="ORF">Q5H92_12260</name>
</gene>
<proteinExistence type="predicted"/>
<dbReference type="Proteomes" id="UP001167796">
    <property type="component" value="Unassembled WGS sequence"/>
</dbReference>
<keyword evidence="1" id="KW-0812">Transmembrane</keyword>
<evidence type="ECO:0000313" key="3">
    <source>
        <dbReference type="Proteomes" id="UP001167796"/>
    </source>
</evidence>
<keyword evidence="3" id="KW-1185">Reference proteome</keyword>
<reference evidence="2" key="1">
    <citation type="submission" date="2023-07" db="EMBL/GenBank/DDBJ databases">
        <authorList>
            <person name="Kim M.K."/>
        </authorList>
    </citation>
    <scope>NUCLEOTIDE SEQUENCE</scope>
    <source>
        <strain evidence="2">M29</strain>
    </source>
</reference>
<keyword evidence="1" id="KW-1133">Transmembrane helix</keyword>
<keyword evidence="1" id="KW-0472">Membrane</keyword>
<feature type="transmembrane region" description="Helical" evidence="1">
    <location>
        <begin position="27"/>
        <end position="47"/>
    </location>
</feature>
<dbReference type="EMBL" id="JAUQSX010000005">
    <property type="protein sequence ID" value="MDO7847137.1"/>
    <property type="molecule type" value="Genomic_DNA"/>
</dbReference>
<organism evidence="2 3">
    <name type="scientific">Hymenobacter mellowenesis</name>
    <dbReference type="NCBI Taxonomy" id="3063995"/>
    <lineage>
        <taxon>Bacteria</taxon>
        <taxon>Pseudomonadati</taxon>
        <taxon>Bacteroidota</taxon>
        <taxon>Cytophagia</taxon>
        <taxon>Cytophagales</taxon>
        <taxon>Hymenobacteraceae</taxon>
        <taxon>Hymenobacter</taxon>
    </lineage>
</organism>
<protein>
    <submittedName>
        <fullName evidence="2">Uncharacterized protein</fullName>
    </submittedName>
</protein>